<accession>A0A810Q021</accession>
<reference evidence="3" key="1">
    <citation type="submission" date="2020-09" db="EMBL/GenBank/DDBJ databases">
        <title>New species isolated from human feces.</title>
        <authorList>
            <person name="Kitahara M."/>
            <person name="Shigeno Y."/>
            <person name="Shime M."/>
            <person name="Matsumoto Y."/>
            <person name="Nakamura S."/>
            <person name="Motooka D."/>
            <person name="Fukuoka S."/>
            <person name="Nishikawa H."/>
            <person name="Benno Y."/>
        </authorList>
    </citation>
    <scope>NUCLEOTIDE SEQUENCE</scope>
    <source>
        <strain evidence="3">MM50</strain>
    </source>
</reference>
<dbReference type="RefSeq" id="WP_213542031.1">
    <property type="nucleotide sequence ID" value="NZ_AP023418.1"/>
</dbReference>
<proteinExistence type="predicted"/>
<keyword evidence="2" id="KW-1133">Transmembrane helix</keyword>
<keyword evidence="2" id="KW-0472">Membrane</keyword>
<dbReference type="KEGG" id="vcop:MM50RIKEN_10430"/>
<evidence type="ECO:0000313" key="4">
    <source>
        <dbReference type="Proteomes" id="UP000681035"/>
    </source>
</evidence>
<organism evidence="3 4">
    <name type="scientific">Vescimonas coprocola</name>
    <dbReference type="NCBI Taxonomy" id="2714355"/>
    <lineage>
        <taxon>Bacteria</taxon>
        <taxon>Bacillati</taxon>
        <taxon>Bacillota</taxon>
        <taxon>Clostridia</taxon>
        <taxon>Eubacteriales</taxon>
        <taxon>Oscillospiraceae</taxon>
        <taxon>Vescimonas</taxon>
    </lineage>
</organism>
<keyword evidence="4" id="KW-1185">Reference proteome</keyword>
<feature type="region of interest" description="Disordered" evidence="1">
    <location>
        <begin position="673"/>
        <end position="700"/>
    </location>
</feature>
<feature type="compositionally biased region" description="Basic and acidic residues" evidence="1">
    <location>
        <begin position="677"/>
        <end position="698"/>
    </location>
</feature>
<protein>
    <submittedName>
        <fullName evidence="3">Uncharacterized protein</fullName>
    </submittedName>
</protein>
<feature type="transmembrane region" description="Helical" evidence="2">
    <location>
        <begin position="12"/>
        <end position="31"/>
    </location>
</feature>
<evidence type="ECO:0000256" key="1">
    <source>
        <dbReference type="SAM" id="MobiDB-lite"/>
    </source>
</evidence>
<sequence length="1207" mass="131725">MIDFFEKTKGSISLFLALIMLPMMTVAGLIVDGARISAAKASLSGAGDLAMNAALSEYDQILYDVYGIFAVSENMEELQNNVSRYFANSIDNTGILNDSDSYTREFINSIFSSFSGDEMEFNNIVDLKADRFTLQGVESSAIGNPKVLERQIVDYMKYRGPINIGKGLLTKLGCIGETSKQTKAIEAKVNYDQKLDTVQDACKKAYEAINEYNDLIGGNSKFASNEYLNQLSQDIDSAKKDVADMVKYLVAYNSSELNVPPLINERPSSLDSLKVIILKDQWAIFKVDSATRKEVESYYEKSKAANRELDTMAYIEGKLAERGIKVVPVENGDYGIDFGINYDEKMLKLEITQSTDLGKEIGYVKIYKELPNVKSSFTYALMYGMYAEKLPDEMKVPDKKTEAYTELAMFLGEGGSWAELWGENATEKGRSAASKLYAWDKDISAITGALEKADTALAAVLKNVDELDEARTNWANKVDNLSEGDVKTSMQGEYENAAKDINKDAINSLRALVDTYKKHFDSVKSVVEGIKLYDKPICREDYGSVDYKDEFSSSIGKNDFTELGQIESQATQIMNSKYTGQSVSSVTPGNAKKVTEEEQFYAYLCRVCASANAKKNKTSKDSAESLKKNLISAGNSGANSTQSTAGLPADIPGTISASVDESVRKAIDQLCSDEGGEEGKSTFHAEKVDSGSDKEAAKNNKNNLTKISELLKLLGQVAEAGRDKLYLQEYMTEMFSCYTDTLKKDGDGNLVAKAMNGKDMTNNPYFGAEAEYILWGNDSVTKNLQSTRAMIFGIRFALNAVYAFTSTDTTVPALTAATAIAGWTGFGVPIVKTVILLAWAMAESFVDVKALCDEGKDVALYKTSNTWALGYDGLKNKIKEGATNLIQNVANAVVYDIFDRLENAAVDASGKLVDFGVDETERYVDDTLDGVYEKVQSAIAGPISQLALQITGASQTLSQADIINKVEETLKGLKNSGSGLVNECMDLAIDKLLSDEVGNIAEQLYEMYNAAKNGNAIEEINKMLYGTDNTGGLIGGLKTKISEAIRSKINAYGDKFKVSLEEKITEGGNQAKEKIKDEISSFTAGIAGDSAGSSGSTAAASGLTMNYKEYVKTFIMIHLLMGDGSKNAMLTRTAQLIQANVQQQSRGFDVTKAFTVVTATAEVSVRTTFFQVPVTTVNVDDETSYELDFSRIGTGYQKLKYSSVLGY</sequence>
<evidence type="ECO:0000256" key="2">
    <source>
        <dbReference type="SAM" id="Phobius"/>
    </source>
</evidence>
<dbReference type="InterPro" id="IPR043756">
    <property type="entry name" value="DUF5702"/>
</dbReference>
<dbReference type="EMBL" id="AP023418">
    <property type="protein sequence ID" value="BCK81280.1"/>
    <property type="molecule type" value="Genomic_DNA"/>
</dbReference>
<evidence type="ECO:0000313" key="3">
    <source>
        <dbReference type="EMBL" id="BCK81280.1"/>
    </source>
</evidence>
<gene>
    <name evidence="3" type="ORF">MM50RIKEN_10430</name>
</gene>
<dbReference type="Proteomes" id="UP000681035">
    <property type="component" value="Chromosome"/>
</dbReference>
<dbReference type="AlphaFoldDB" id="A0A810Q021"/>
<dbReference type="Pfam" id="PF18960">
    <property type="entry name" value="DUF5702"/>
    <property type="match status" value="1"/>
</dbReference>
<name>A0A810Q021_9FIRM</name>
<keyword evidence="2" id="KW-0812">Transmembrane</keyword>